<dbReference type="InterPro" id="IPR042088">
    <property type="entry name" value="OligoPept_F_C"/>
</dbReference>
<dbReference type="GO" id="GO:0006508">
    <property type="term" value="P:proteolysis"/>
    <property type="evidence" value="ECO:0007669"/>
    <property type="project" value="UniProtKB-KW"/>
</dbReference>
<keyword evidence="1 6" id="KW-0645">Protease</keyword>
<evidence type="ECO:0000256" key="4">
    <source>
        <dbReference type="ARBA" id="ARBA00022833"/>
    </source>
</evidence>
<dbReference type="Pfam" id="PF01432">
    <property type="entry name" value="Peptidase_M3"/>
    <property type="match status" value="1"/>
</dbReference>
<evidence type="ECO:0000256" key="6">
    <source>
        <dbReference type="RuleBase" id="RU003435"/>
    </source>
</evidence>
<evidence type="ECO:0000256" key="5">
    <source>
        <dbReference type="ARBA" id="ARBA00023049"/>
    </source>
</evidence>
<dbReference type="GO" id="GO:0046872">
    <property type="term" value="F:metal ion binding"/>
    <property type="evidence" value="ECO:0007669"/>
    <property type="project" value="UniProtKB-UniRule"/>
</dbReference>
<evidence type="ECO:0000259" key="7">
    <source>
        <dbReference type="Pfam" id="PF01432"/>
    </source>
</evidence>
<dbReference type="Gene3D" id="1.20.140.70">
    <property type="entry name" value="Oligopeptidase f, N-terminal domain"/>
    <property type="match status" value="1"/>
</dbReference>
<comment type="cofactor">
    <cofactor evidence="6">
        <name>Zn(2+)</name>
        <dbReference type="ChEBI" id="CHEBI:29105"/>
    </cofactor>
    <text evidence="6">Binds 1 zinc ion.</text>
</comment>
<evidence type="ECO:0000313" key="8">
    <source>
        <dbReference type="EMBL" id="GFP76569.1"/>
    </source>
</evidence>
<dbReference type="PANTHER" id="PTHR34217:SF1">
    <property type="entry name" value="CARBOXYPEPTIDASE 1"/>
    <property type="match status" value="1"/>
</dbReference>
<evidence type="ECO:0000256" key="3">
    <source>
        <dbReference type="ARBA" id="ARBA00022801"/>
    </source>
</evidence>
<proteinExistence type="inferred from homology"/>
<dbReference type="EMBL" id="BLZR01000001">
    <property type="protein sequence ID" value="GFP76569.1"/>
    <property type="molecule type" value="Genomic_DNA"/>
</dbReference>
<keyword evidence="5 6" id="KW-0482">Metalloprotease</keyword>
<evidence type="ECO:0000313" key="9">
    <source>
        <dbReference type="Proteomes" id="UP000580568"/>
    </source>
</evidence>
<dbReference type="Proteomes" id="UP000580568">
    <property type="component" value="Unassembled WGS sequence"/>
</dbReference>
<gene>
    <name evidence="8" type="ORF">bsdtw1_02672</name>
</gene>
<dbReference type="Gene3D" id="1.10.1370.20">
    <property type="entry name" value="Oligoendopeptidase f, C-terminal domain"/>
    <property type="match status" value="1"/>
</dbReference>
<dbReference type="InterPro" id="IPR001333">
    <property type="entry name" value="Peptidase_M32_Taq"/>
</dbReference>
<accession>A0A6V8SH87</accession>
<dbReference type="RefSeq" id="WP_183277988.1">
    <property type="nucleotide sequence ID" value="NZ_BLZR01000001.1"/>
</dbReference>
<sequence length="590" mass="68087">MIKDYNLEDLYSTVDCKELGTDLELLQKNIALLNEHTKSSFINRENLIEKLEEYIQISEEIVNTYTKITSYCYLRYYANSDDKEVLGVAGQVDQIYAKYLEAEAVFKKWLKEVKLNSEELECSEGLKAYLHYIKSKADEAKRTLGDKEEYLISSMKSVSSDAWRNLYFEWFSSLQVEVIVKDKVERVPFSVAESMLANGSKEEKERIFKAELEALKSIENISATCLNNIKQEAIILSKIRGYDSVLEETTAKSKMDLHTLELAMSKLQENLPILQKYYKVKAKAMGYPEGMPFYETTSVKLDSNKKFTLDEAKDLIVDSVKSFSLPMAQFMEKAFQSGWVDAEARSKKFQGNFCMPLLPIKQIRVSSNFTEDISSVLSLAHELGHGYHFYCMREESILNTEVPMAIIETPSIFSTTVVNNALMKNANAKLLIELLGFDLDCIIGDILVMYSRYIFEKQLFEARENKILTATELNKIMINAQKQAFGDTLDESYLNQYAWITKSQYYNAENNFYNFPYIFGDLLSKVFYAMYLDKGQEFVNKYERFLVSSGKGDLCAILRIVDIDINNPSFWDNTYMIIGDMIDRYINLFE</sequence>
<dbReference type="GO" id="GO:0004222">
    <property type="term" value="F:metalloendopeptidase activity"/>
    <property type="evidence" value="ECO:0007669"/>
    <property type="project" value="InterPro"/>
</dbReference>
<dbReference type="GO" id="GO:0004181">
    <property type="term" value="F:metallocarboxypeptidase activity"/>
    <property type="evidence" value="ECO:0007669"/>
    <property type="project" value="InterPro"/>
</dbReference>
<organism evidence="8 9">
    <name type="scientific">Clostridium fungisolvens</name>
    <dbReference type="NCBI Taxonomy" id="1604897"/>
    <lineage>
        <taxon>Bacteria</taxon>
        <taxon>Bacillati</taxon>
        <taxon>Bacillota</taxon>
        <taxon>Clostridia</taxon>
        <taxon>Eubacteriales</taxon>
        <taxon>Clostridiaceae</taxon>
        <taxon>Clostridium</taxon>
    </lineage>
</organism>
<evidence type="ECO:0000256" key="1">
    <source>
        <dbReference type="ARBA" id="ARBA00022670"/>
    </source>
</evidence>
<dbReference type="AlphaFoldDB" id="A0A6V8SH87"/>
<protein>
    <submittedName>
        <fullName evidence="8">Oligoendopeptidase F, plasmid</fullName>
    </submittedName>
</protein>
<dbReference type="PANTHER" id="PTHR34217">
    <property type="entry name" value="METAL-DEPENDENT CARBOXYPEPTIDASE"/>
    <property type="match status" value="1"/>
</dbReference>
<dbReference type="SUPFAM" id="SSF55486">
    <property type="entry name" value="Metalloproteases ('zincins'), catalytic domain"/>
    <property type="match status" value="1"/>
</dbReference>
<keyword evidence="9" id="KW-1185">Reference proteome</keyword>
<dbReference type="InterPro" id="IPR001567">
    <property type="entry name" value="Pept_M3A_M3B_dom"/>
</dbReference>
<keyword evidence="3 6" id="KW-0378">Hydrolase</keyword>
<keyword evidence="4 6" id="KW-0862">Zinc</keyword>
<comment type="caution">
    <text evidence="8">The sequence shown here is derived from an EMBL/GenBank/DDBJ whole genome shotgun (WGS) entry which is preliminary data.</text>
</comment>
<feature type="domain" description="Peptidase M3A/M3B catalytic" evidence="7">
    <location>
        <begin position="195"/>
        <end position="574"/>
    </location>
</feature>
<evidence type="ECO:0000256" key="2">
    <source>
        <dbReference type="ARBA" id="ARBA00022723"/>
    </source>
</evidence>
<reference evidence="8 9" key="1">
    <citation type="submission" date="2020-07" db="EMBL/GenBank/DDBJ databases">
        <title>A new beta-1,3-glucan-decomposing anaerobic bacterium isolated from anoxic soil subjected to biological soil disinfestation.</title>
        <authorList>
            <person name="Ueki A."/>
            <person name="Tonouchi A."/>
        </authorList>
    </citation>
    <scope>NUCLEOTIDE SEQUENCE [LARGE SCALE GENOMIC DNA]</scope>
    <source>
        <strain evidence="8 9">TW1</strain>
    </source>
</reference>
<comment type="similarity">
    <text evidence="6">Belongs to the peptidase M3 family.</text>
</comment>
<keyword evidence="2 6" id="KW-0479">Metal-binding</keyword>
<name>A0A6V8SH87_9CLOT</name>